<dbReference type="EMBL" id="JASBNA010000062">
    <property type="protein sequence ID" value="KAK7679157.1"/>
    <property type="molecule type" value="Genomic_DNA"/>
</dbReference>
<proteinExistence type="predicted"/>
<protein>
    <submittedName>
        <fullName evidence="2">Uncharacterized protein</fullName>
    </submittedName>
</protein>
<dbReference type="Gene3D" id="1.10.472.10">
    <property type="entry name" value="Cyclin-like"/>
    <property type="match status" value="1"/>
</dbReference>
<reference evidence="2 4" key="1">
    <citation type="submission" date="2022-09" db="EMBL/GenBank/DDBJ databases">
        <authorList>
            <person name="Palmer J.M."/>
        </authorList>
    </citation>
    <scope>NUCLEOTIDE SEQUENCE [LARGE SCALE GENOMIC DNA]</scope>
    <source>
        <strain evidence="2 4">DSM 7382</strain>
    </source>
</reference>
<accession>A0AAW0F962</accession>
<evidence type="ECO:0000313" key="1">
    <source>
        <dbReference type="EMBL" id="KAK7676501.1"/>
    </source>
</evidence>
<dbReference type="AlphaFoldDB" id="A0AAW0F962"/>
<dbReference type="EMBL" id="JASBNA010000114">
    <property type="protein sequence ID" value="KAK7676501.1"/>
    <property type="molecule type" value="Genomic_DNA"/>
</dbReference>
<keyword evidence="4" id="KW-1185">Reference proteome</keyword>
<dbReference type="Proteomes" id="UP001385951">
    <property type="component" value="Unassembled WGS sequence"/>
</dbReference>
<evidence type="ECO:0000313" key="4">
    <source>
        <dbReference type="Proteomes" id="UP001385951"/>
    </source>
</evidence>
<evidence type="ECO:0000313" key="2">
    <source>
        <dbReference type="EMBL" id="KAK7676601.1"/>
    </source>
</evidence>
<comment type="caution">
    <text evidence="2">The sequence shown here is derived from an EMBL/GenBank/DDBJ whole genome shotgun (WGS) entry which is preliminary data.</text>
</comment>
<organism evidence="2 4">
    <name type="scientific">Cerrena zonata</name>
    <dbReference type="NCBI Taxonomy" id="2478898"/>
    <lineage>
        <taxon>Eukaryota</taxon>
        <taxon>Fungi</taxon>
        <taxon>Dikarya</taxon>
        <taxon>Basidiomycota</taxon>
        <taxon>Agaricomycotina</taxon>
        <taxon>Agaricomycetes</taxon>
        <taxon>Polyporales</taxon>
        <taxon>Cerrenaceae</taxon>
        <taxon>Cerrena</taxon>
    </lineage>
</organism>
<sequence length="151" mass="16781">MCPVHNTALSKPTGSGFPRYTTFYIPVHLLRTTPDKAASLGGTHCFAISANGPISNRASSRCRLFISALMLASKTMCDATYSNRFWEAATRSVLSLREINQREQEMCRVWDGISQSTLLNFATLCWRFTMTSVALIGTLSHTLLSLQHPHI</sequence>
<name>A0AAW0F962_9APHY</name>
<evidence type="ECO:0000313" key="3">
    <source>
        <dbReference type="EMBL" id="KAK7679157.1"/>
    </source>
</evidence>
<dbReference type="EMBL" id="JASBNA010000110">
    <property type="protein sequence ID" value="KAK7676601.1"/>
    <property type="molecule type" value="Genomic_DNA"/>
</dbReference>
<dbReference type="CDD" id="cd20557">
    <property type="entry name" value="CYCLIN_ScPCL1-like"/>
    <property type="match status" value="1"/>
</dbReference>
<gene>
    <name evidence="3" type="ORF">QCA50_017735</name>
    <name evidence="2" type="ORF">QCA50_020415</name>
    <name evidence="1" type="ORF">QCA50_020519</name>
</gene>